<proteinExistence type="predicted"/>
<evidence type="ECO:0000313" key="4">
    <source>
        <dbReference type="Proteomes" id="UP000321204"/>
    </source>
</evidence>
<dbReference type="InterPro" id="IPR026444">
    <property type="entry name" value="Secre_tail"/>
</dbReference>
<dbReference type="NCBIfam" id="TIGR04183">
    <property type="entry name" value="Por_Secre_tail"/>
    <property type="match status" value="1"/>
</dbReference>
<evidence type="ECO:0000313" key="3">
    <source>
        <dbReference type="EMBL" id="QEC57566.1"/>
    </source>
</evidence>
<dbReference type="RefSeq" id="WP_146790024.1">
    <property type="nucleotide sequence ID" value="NZ_BAABIO010000003.1"/>
</dbReference>
<sequence>MRRALPSAFFSATLILFTAANLCAQSDRFAYAITDVTKDGAGWNVLRRLDLETGQYSDVLINGTDAKLAVYDASSKKQLALQPDAKWGNLLQTPFSTGVAAAAFDKAHNRLYYTPMFVDQLRYVDLKTMKVYYVTGQSLTGTGDMHNDEAKIITRMVIAPDGYGYAINNDGTSFIRFSTGKKSSIENLGSLVDDPANSGISIHNRCSSFGGDMIADDKGNFYIISAHNNVFKVNAENKVATLLGHINNLPATFTVNGAVVDGDGNLLVSSAVDSKAYYVVNPKDWTAAAYLGASSVFRSSDLANSNFLSTATKNKYTEIATTSYPEERFSKLISVYPNPVTSNRISIRFNKVPQGDYTVELTDILGRSVVQKKVSISNEAAVQPLSISDGSSKGVYMVKVYDVEKHSVFTQKVLVQ</sequence>
<reference evidence="3 4" key="1">
    <citation type="journal article" date="2015" name="Int. J. Syst. Evol. Microbiol.">
        <title>Flavisolibacter ginsenosidimutans sp. nov., with ginsenoside-converting activity isolated from soil used for cultivating ginseng.</title>
        <authorList>
            <person name="Zhao Y."/>
            <person name="Liu Q."/>
            <person name="Kang M.S."/>
            <person name="Jin F."/>
            <person name="Yu H."/>
            <person name="Im W.T."/>
        </authorList>
    </citation>
    <scope>NUCLEOTIDE SEQUENCE [LARGE SCALE GENOMIC DNA]</scope>
    <source>
        <strain evidence="3 4">Gsoil 636</strain>
    </source>
</reference>
<dbReference type="AlphaFoldDB" id="A0A5B8UM98"/>
<accession>A0A5B8UM98</accession>
<evidence type="ECO:0000256" key="1">
    <source>
        <dbReference type="SAM" id="SignalP"/>
    </source>
</evidence>
<dbReference type="KEGG" id="fgg:FSB75_17200"/>
<dbReference type="Pfam" id="PF18962">
    <property type="entry name" value="Por_Secre_tail"/>
    <property type="match status" value="1"/>
</dbReference>
<protein>
    <submittedName>
        <fullName evidence="3">T9SS type A sorting domain-containing protein</fullName>
    </submittedName>
</protein>
<evidence type="ECO:0000259" key="2">
    <source>
        <dbReference type="Pfam" id="PF18962"/>
    </source>
</evidence>
<dbReference type="OrthoDB" id="621743at2"/>
<dbReference type="Proteomes" id="UP000321204">
    <property type="component" value="Chromosome"/>
</dbReference>
<organism evidence="3 4">
    <name type="scientific">Flavisolibacter ginsenosidimutans</name>
    <dbReference type="NCBI Taxonomy" id="661481"/>
    <lineage>
        <taxon>Bacteria</taxon>
        <taxon>Pseudomonadati</taxon>
        <taxon>Bacteroidota</taxon>
        <taxon>Chitinophagia</taxon>
        <taxon>Chitinophagales</taxon>
        <taxon>Chitinophagaceae</taxon>
        <taxon>Flavisolibacter</taxon>
    </lineage>
</organism>
<dbReference type="EMBL" id="CP042433">
    <property type="protein sequence ID" value="QEC57566.1"/>
    <property type="molecule type" value="Genomic_DNA"/>
</dbReference>
<feature type="signal peptide" evidence="1">
    <location>
        <begin position="1"/>
        <end position="24"/>
    </location>
</feature>
<keyword evidence="4" id="KW-1185">Reference proteome</keyword>
<keyword evidence="1" id="KW-0732">Signal</keyword>
<gene>
    <name evidence="3" type="ORF">FSB75_17200</name>
</gene>
<name>A0A5B8UM98_9BACT</name>
<feature type="domain" description="Secretion system C-terminal sorting" evidence="2">
    <location>
        <begin position="335"/>
        <end position="413"/>
    </location>
</feature>
<dbReference type="SUPFAM" id="SSF101898">
    <property type="entry name" value="NHL repeat"/>
    <property type="match status" value="1"/>
</dbReference>
<feature type="chain" id="PRO_5023075265" evidence="1">
    <location>
        <begin position="25"/>
        <end position="416"/>
    </location>
</feature>